<accession>K1SKK5</accession>
<dbReference type="Pfam" id="PF08719">
    <property type="entry name" value="NADAR"/>
    <property type="match status" value="1"/>
</dbReference>
<evidence type="ECO:0000259" key="1">
    <source>
        <dbReference type="Pfam" id="PF08719"/>
    </source>
</evidence>
<sequence>TYNGLVFQNNEAAFQAAKCPERSAEFCFLNPSEAKRLGRRVKLRNDWDQIKDMVMYEICKAKFRQNPDLAERLISTSDFELIEGNNWGDHIWGVCDGYGENRLGKILMRIREELIHG</sequence>
<feature type="domain" description="NADAR" evidence="1">
    <location>
        <begin position="3"/>
        <end position="114"/>
    </location>
</feature>
<proteinExistence type="predicted"/>
<feature type="non-terminal residue" evidence="2">
    <location>
        <position position="1"/>
    </location>
</feature>
<dbReference type="InterPro" id="IPR037238">
    <property type="entry name" value="YbiA-like_sf"/>
</dbReference>
<protein>
    <recommendedName>
        <fullName evidence="1">NADAR domain-containing protein</fullName>
    </recommendedName>
</protein>
<reference evidence="2" key="1">
    <citation type="journal article" date="2013" name="Environ. Microbiol.">
        <title>Microbiota from the distal guts of lean and obese adolescents exhibit partial functional redundancy besides clear differences in community structure.</title>
        <authorList>
            <person name="Ferrer M."/>
            <person name="Ruiz A."/>
            <person name="Lanza F."/>
            <person name="Haange S.B."/>
            <person name="Oberbach A."/>
            <person name="Till H."/>
            <person name="Bargiela R."/>
            <person name="Campoy C."/>
            <person name="Segura M.T."/>
            <person name="Richter M."/>
            <person name="von Bergen M."/>
            <person name="Seifert J."/>
            <person name="Suarez A."/>
        </authorList>
    </citation>
    <scope>NUCLEOTIDE SEQUENCE</scope>
</reference>
<dbReference type="InterPro" id="IPR012816">
    <property type="entry name" value="NADAR"/>
</dbReference>
<dbReference type="CDD" id="cd15457">
    <property type="entry name" value="NADAR"/>
    <property type="match status" value="1"/>
</dbReference>
<dbReference type="EMBL" id="AJWY01010292">
    <property type="protein sequence ID" value="EKC55939.1"/>
    <property type="molecule type" value="Genomic_DNA"/>
</dbReference>
<dbReference type="Gene3D" id="1.10.357.40">
    <property type="entry name" value="YbiA-like"/>
    <property type="match status" value="1"/>
</dbReference>
<dbReference type="AlphaFoldDB" id="K1SKK5"/>
<evidence type="ECO:0000313" key="2">
    <source>
        <dbReference type="EMBL" id="EKC55939.1"/>
    </source>
</evidence>
<dbReference type="SUPFAM" id="SSF143990">
    <property type="entry name" value="YbiA-like"/>
    <property type="match status" value="1"/>
</dbReference>
<name>K1SKK5_9ZZZZ</name>
<organism evidence="2">
    <name type="scientific">human gut metagenome</name>
    <dbReference type="NCBI Taxonomy" id="408170"/>
    <lineage>
        <taxon>unclassified sequences</taxon>
        <taxon>metagenomes</taxon>
        <taxon>organismal metagenomes</taxon>
    </lineage>
</organism>
<comment type="caution">
    <text evidence="2">The sequence shown here is derived from an EMBL/GenBank/DDBJ whole genome shotgun (WGS) entry which is preliminary data.</text>
</comment>
<gene>
    <name evidence="2" type="ORF">LEA_15087</name>
</gene>